<dbReference type="Proteomes" id="UP000198565">
    <property type="component" value="Unassembled WGS sequence"/>
</dbReference>
<gene>
    <name evidence="1" type="ORF">SAMN04487943_11221</name>
</gene>
<evidence type="ECO:0000313" key="1">
    <source>
        <dbReference type="EMBL" id="SFM28537.1"/>
    </source>
</evidence>
<name>A0A1I4PLA5_9BACI</name>
<dbReference type="OrthoDB" id="128875at2"/>
<dbReference type="NCBIfam" id="NF033832">
    <property type="entry name" value="sce7726_fam"/>
    <property type="match status" value="1"/>
</dbReference>
<evidence type="ECO:0008006" key="3">
    <source>
        <dbReference type="Google" id="ProtNLM"/>
    </source>
</evidence>
<dbReference type="InterPro" id="IPR047729">
    <property type="entry name" value="Sce7726-like"/>
</dbReference>
<protein>
    <recommendedName>
        <fullName evidence="3">Sce7726 family protein</fullName>
    </recommendedName>
</protein>
<dbReference type="STRING" id="334253.SAMN04487943_11221"/>
<evidence type="ECO:0000313" key="2">
    <source>
        <dbReference type="Proteomes" id="UP000198565"/>
    </source>
</evidence>
<proteinExistence type="predicted"/>
<dbReference type="EMBL" id="FOTR01000012">
    <property type="protein sequence ID" value="SFM28537.1"/>
    <property type="molecule type" value="Genomic_DNA"/>
</dbReference>
<organism evidence="1 2">
    <name type="scientific">Gracilibacillus orientalis</name>
    <dbReference type="NCBI Taxonomy" id="334253"/>
    <lineage>
        <taxon>Bacteria</taxon>
        <taxon>Bacillati</taxon>
        <taxon>Bacillota</taxon>
        <taxon>Bacilli</taxon>
        <taxon>Bacillales</taxon>
        <taxon>Bacillaceae</taxon>
        <taxon>Gracilibacillus</taxon>
    </lineage>
</organism>
<keyword evidence="2" id="KW-1185">Reference proteome</keyword>
<dbReference type="RefSeq" id="WP_091485180.1">
    <property type="nucleotide sequence ID" value="NZ_FOTR01000012.1"/>
</dbReference>
<sequence length="271" mass="32165">MISKKIDCFEYGQLLFENYSTVLSNENVEDRIINTFNGNIEPDYFKENNITPRVFINEFLLRYYPNETSIKSTFINNVLLKSTNHVTVFELKVGNSRLDLCKINGISTAFEIKTELDTSVRLEHQMEDYFKTFEKVYLICSESNIDKMIDKIPKECGIYTYYSTKTGRYIFKKKRSAIKSSQISSYSQLSSLTKKDLQVYFKCKYDIDKDSMIEMIINSNTNKEINKIFKLCLKNKYLKKWEFLLENKSDILEIDYQWFYKNLLSPEIVYQ</sequence>
<reference evidence="2" key="1">
    <citation type="submission" date="2016-10" db="EMBL/GenBank/DDBJ databases">
        <authorList>
            <person name="Varghese N."/>
            <person name="Submissions S."/>
        </authorList>
    </citation>
    <scope>NUCLEOTIDE SEQUENCE [LARGE SCALE GENOMIC DNA]</scope>
    <source>
        <strain evidence="2">CGMCC 1.4250</strain>
    </source>
</reference>
<dbReference type="AlphaFoldDB" id="A0A1I4PLA5"/>
<accession>A0A1I4PLA5</accession>